<accession>F7VC84</accession>
<comment type="caution">
    <text evidence="1">The sequence shown here is derived from an EMBL/GenBank/DDBJ whole genome shotgun (WGS) entry which is preliminary data.</text>
</comment>
<protein>
    <submittedName>
        <fullName evidence="1">Uncharacterized protein</fullName>
    </submittedName>
</protein>
<dbReference type="EMBL" id="BABS01000019">
    <property type="protein sequence ID" value="GAA07979.1"/>
    <property type="molecule type" value="Genomic_DNA"/>
</dbReference>
<dbReference type="AlphaFoldDB" id="F7VC84"/>
<dbReference type="GeneID" id="43396704"/>
<proteinExistence type="predicted"/>
<name>F7VC84_9PROT</name>
<reference evidence="1 2" key="1">
    <citation type="journal article" date="2011" name="Biochem. Biophys. Res. Commun.">
        <title>Increased number of Arginine-based salt bridges contributes to the thermotolerance of thermotolerant acetic acid bacteria, Acetobacter tropicalis SKU1100.</title>
        <authorList>
            <person name="Matsutani M."/>
            <person name="Hirakawa H."/>
            <person name="Nishikura M."/>
            <person name="Soemphol W."/>
            <person name="Ali I.A.I."/>
            <person name="Yakushi T."/>
            <person name="Matsushita K."/>
        </authorList>
    </citation>
    <scope>NUCLEOTIDE SEQUENCE [LARGE SCALE GENOMIC DNA]</scope>
    <source>
        <strain evidence="1 2">NBRC 101654</strain>
    </source>
</reference>
<gene>
    <name evidence="1" type="ORF">ATPR_0983</name>
</gene>
<evidence type="ECO:0000313" key="2">
    <source>
        <dbReference type="Proteomes" id="UP000004319"/>
    </source>
</evidence>
<evidence type="ECO:0000313" key="1">
    <source>
        <dbReference type="EMBL" id="GAA07979.1"/>
    </source>
</evidence>
<sequence length="48" mass="5401">MKQFRFFATNIGDQPSFSSDNFKALPVHQTRWSLTDVELIASQAALAD</sequence>
<dbReference type="RefSeq" id="WP_006557998.1">
    <property type="nucleotide sequence ID" value="NZ_BABS01000019.1"/>
</dbReference>
<dbReference type="Proteomes" id="UP000004319">
    <property type="component" value="Unassembled WGS sequence"/>
</dbReference>
<organism evidence="1 2">
    <name type="scientific">Acetobacter tropicalis NBRC 101654</name>
    <dbReference type="NCBI Taxonomy" id="749388"/>
    <lineage>
        <taxon>Bacteria</taxon>
        <taxon>Pseudomonadati</taxon>
        <taxon>Pseudomonadota</taxon>
        <taxon>Alphaproteobacteria</taxon>
        <taxon>Acetobacterales</taxon>
        <taxon>Acetobacteraceae</taxon>
        <taxon>Acetobacter</taxon>
    </lineage>
</organism>